<name>A0A4Q1CCK3_9BACT</name>
<feature type="compositionally biased region" description="Basic residues" evidence="5">
    <location>
        <begin position="351"/>
        <end position="361"/>
    </location>
</feature>
<feature type="repeat" description="TPR" evidence="4">
    <location>
        <begin position="96"/>
        <end position="129"/>
    </location>
</feature>
<gene>
    <name evidence="7" type="primary">bamD</name>
    <name evidence="7" type="ORF">ESB00_13085</name>
</gene>
<reference evidence="7 8" key="1">
    <citation type="submission" date="2019-01" db="EMBL/GenBank/DDBJ databases">
        <title>Lacunisphaera sp. strain TWA-58.</title>
        <authorList>
            <person name="Chen W.-M."/>
        </authorList>
    </citation>
    <scope>NUCLEOTIDE SEQUENCE [LARGE SCALE GENOMIC DNA]</scope>
    <source>
        <strain evidence="7 8">TWA-58</strain>
    </source>
</reference>
<accession>A0A4Q1CCK3</accession>
<feature type="region of interest" description="Disordered" evidence="5">
    <location>
        <begin position="333"/>
        <end position="361"/>
    </location>
</feature>
<keyword evidence="3" id="KW-0998">Cell outer membrane</keyword>
<keyword evidence="1" id="KW-0732">Signal</keyword>
<dbReference type="Gene3D" id="1.25.40.10">
    <property type="entry name" value="Tetratricopeptide repeat domain"/>
    <property type="match status" value="2"/>
</dbReference>
<protein>
    <submittedName>
        <fullName evidence="7">Outer membrane protein assembly factor BamD</fullName>
    </submittedName>
</protein>
<evidence type="ECO:0000256" key="2">
    <source>
        <dbReference type="ARBA" id="ARBA00023136"/>
    </source>
</evidence>
<feature type="domain" description="Outer membrane lipoprotein BamD-like" evidence="6">
    <location>
        <begin position="165"/>
        <end position="325"/>
    </location>
</feature>
<dbReference type="InterPro" id="IPR017689">
    <property type="entry name" value="BamD"/>
</dbReference>
<dbReference type="SUPFAM" id="SSF48452">
    <property type="entry name" value="TPR-like"/>
    <property type="match status" value="1"/>
</dbReference>
<dbReference type="AlphaFoldDB" id="A0A4Q1CCK3"/>
<dbReference type="Proteomes" id="UP000290218">
    <property type="component" value="Unassembled WGS sequence"/>
</dbReference>
<dbReference type="NCBIfam" id="TIGR03302">
    <property type="entry name" value="OM_YfiO"/>
    <property type="match status" value="1"/>
</dbReference>
<evidence type="ECO:0000256" key="5">
    <source>
        <dbReference type="SAM" id="MobiDB-lite"/>
    </source>
</evidence>
<sequence length="361" mass="40290">MVKLIFMRRPTSLPLLAVLVAVMLAPLRLSADLVWTPESGWKVQGGVLASLQGEEGRNALELMNKARAAEEAGEDGRALKAYTQVTKKYPNSVYAAEALFRTGLIQQKQRKYHKAFQTYQVLVAGYPNSEKFNQVIGEQYRIASDLAEGKRAKTVWWLPGFRSRERAIAYFETIVMTAPFSDYAPLALMNAARGYKKMNETPAAIDALDRMISTYPRNVLTPDAYLRIAETHASLVDGPAYDQASTQDAITYYEDYMILFPGHNGMVAAESGLADMKSVLARSKMVIGDYYYKHRKNYKAAKVFYNEAITAYPDSAVATEAREKLTVVDAKLEEQAKVTPPDGSGPPKPAPAKKTKRFWIF</sequence>
<dbReference type="Pfam" id="PF13525">
    <property type="entry name" value="YfiO"/>
    <property type="match status" value="1"/>
</dbReference>
<evidence type="ECO:0000313" key="8">
    <source>
        <dbReference type="Proteomes" id="UP000290218"/>
    </source>
</evidence>
<evidence type="ECO:0000256" key="1">
    <source>
        <dbReference type="ARBA" id="ARBA00022729"/>
    </source>
</evidence>
<dbReference type="Pfam" id="PF13174">
    <property type="entry name" value="TPR_6"/>
    <property type="match status" value="2"/>
</dbReference>
<dbReference type="OrthoDB" id="187963at2"/>
<dbReference type="InterPro" id="IPR039565">
    <property type="entry name" value="BamD-like"/>
</dbReference>
<evidence type="ECO:0000256" key="4">
    <source>
        <dbReference type="PROSITE-ProRule" id="PRU00339"/>
    </source>
</evidence>
<dbReference type="InterPro" id="IPR011990">
    <property type="entry name" value="TPR-like_helical_dom_sf"/>
</dbReference>
<keyword evidence="4" id="KW-0802">TPR repeat</keyword>
<evidence type="ECO:0000259" key="6">
    <source>
        <dbReference type="Pfam" id="PF13525"/>
    </source>
</evidence>
<comment type="caution">
    <text evidence="7">The sequence shown here is derived from an EMBL/GenBank/DDBJ whole genome shotgun (WGS) entry which is preliminary data.</text>
</comment>
<organism evidence="7 8">
    <name type="scientific">Oleiharenicola lentus</name>
    <dbReference type="NCBI Taxonomy" id="2508720"/>
    <lineage>
        <taxon>Bacteria</taxon>
        <taxon>Pseudomonadati</taxon>
        <taxon>Verrucomicrobiota</taxon>
        <taxon>Opitutia</taxon>
        <taxon>Opitutales</taxon>
        <taxon>Opitutaceae</taxon>
        <taxon>Oleiharenicola</taxon>
    </lineage>
</organism>
<evidence type="ECO:0000256" key="3">
    <source>
        <dbReference type="ARBA" id="ARBA00023237"/>
    </source>
</evidence>
<dbReference type="InterPro" id="IPR019734">
    <property type="entry name" value="TPR_rpt"/>
</dbReference>
<dbReference type="EMBL" id="SDHX01000001">
    <property type="protein sequence ID" value="RXK56760.1"/>
    <property type="molecule type" value="Genomic_DNA"/>
</dbReference>
<dbReference type="PROSITE" id="PS50005">
    <property type="entry name" value="TPR"/>
    <property type="match status" value="1"/>
</dbReference>
<keyword evidence="2" id="KW-0472">Membrane</keyword>
<dbReference type="SMART" id="SM00028">
    <property type="entry name" value="TPR"/>
    <property type="match status" value="4"/>
</dbReference>
<keyword evidence="8" id="KW-1185">Reference proteome</keyword>
<proteinExistence type="predicted"/>
<evidence type="ECO:0000313" key="7">
    <source>
        <dbReference type="EMBL" id="RXK56760.1"/>
    </source>
</evidence>